<dbReference type="EC" id="6.1.1.6" evidence="8"/>
<dbReference type="NCBIfam" id="TIGR00499">
    <property type="entry name" value="lysS_bact"/>
    <property type="match status" value="1"/>
</dbReference>
<evidence type="ECO:0000313" key="12">
    <source>
        <dbReference type="Proteomes" id="UP001597032"/>
    </source>
</evidence>
<dbReference type="InterPro" id="IPR045864">
    <property type="entry name" value="aa-tRNA-synth_II/BPL/LPL"/>
</dbReference>
<sequence>MQLTPLEIVRRESLQKLRELGINPYPAEEFKTTATINDILTKFDEFEGKEVILAGRMMSRRIMGKASFAELKDSSGRMQIYINRDEICNEDDATLYNTVFKKLLDMGDIIGIKGEVFKTKVGEESVNVKELTILSKSLKPLPVVKTDADGKVHDAFSDAEQRYRRRYVDLIVNDHVKETFIKRTKITNSMREFFNNRGYLEVETPILQPIPGGAAARPFITHHNTLDMPLYLRIANELYLKRLIVGGFDAVYEFAKDFRNEGMDRTHNPEFTVMELYVAYKDYNWMMKMTEDLLEKVAIDTNGTTEVQIGENKVSFKAPYPRVPILEAIKIHTGYDVAGMNEVELREVCKKVGIEVDETMGVGKLIDELFGEKCEHHYIQPTFITDYPKEMSPLTKEHRTNPALTERFELMVNGKELANAYSELNDPIDQKERFEDQLKLSEKGDDEAMFIDQDFIRALEYGMPPTSGIGIGIDRLTMFMTNNSSIQEVLFFPQMKPEKKAPTVELNDDEKAVFEILKKTEKIELSELKTQSGLSNKKWDKTMKGLTKHKLAKVNNTDEGLFVEITS</sequence>
<keyword evidence="3 8" id="KW-0479">Metal-binding</keyword>
<evidence type="ECO:0000313" key="11">
    <source>
        <dbReference type="EMBL" id="MFD0760835.1"/>
    </source>
</evidence>
<comment type="subunit">
    <text evidence="8">Homodimer.</text>
</comment>
<dbReference type="EMBL" id="JBHTIC010000002">
    <property type="protein sequence ID" value="MFD0760835.1"/>
    <property type="molecule type" value="Genomic_DNA"/>
</dbReference>
<feature type="binding site" evidence="8">
    <location>
        <position position="409"/>
    </location>
    <ligand>
        <name>Mg(2+)</name>
        <dbReference type="ChEBI" id="CHEBI:18420"/>
        <label>1</label>
    </ligand>
</feature>
<dbReference type="Proteomes" id="UP001597032">
    <property type="component" value="Unassembled WGS sequence"/>
</dbReference>
<keyword evidence="6 8" id="KW-0030">Aminoacyl-tRNA synthetase</keyword>
<keyword evidence="8" id="KW-0963">Cytoplasm</keyword>
<evidence type="ECO:0000256" key="7">
    <source>
        <dbReference type="ARBA" id="ARBA00048573"/>
    </source>
</evidence>
<protein>
    <recommendedName>
        <fullName evidence="8">Lysine--tRNA ligase</fullName>
        <ecNumber evidence="8">6.1.1.6</ecNumber>
    </recommendedName>
    <alternativeName>
        <fullName evidence="8">Lysyl-tRNA synthetase</fullName>
        <shortName evidence="8">LysRS</shortName>
    </alternativeName>
</protein>
<dbReference type="RefSeq" id="WP_298263515.1">
    <property type="nucleotide sequence ID" value="NZ_JBHTIC010000002.1"/>
</dbReference>
<feature type="binding site" evidence="8">
    <location>
        <position position="416"/>
    </location>
    <ligand>
        <name>Mg(2+)</name>
        <dbReference type="ChEBI" id="CHEBI:18420"/>
        <label>2</label>
    </ligand>
</feature>
<dbReference type="Pfam" id="PF01336">
    <property type="entry name" value="tRNA_anti-codon"/>
    <property type="match status" value="1"/>
</dbReference>
<dbReference type="InterPro" id="IPR004364">
    <property type="entry name" value="Aa-tRNA-synt_II"/>
</dbReference>
<dbReference type="CDD" id="cd04322">
    <property type="entry name" value="LysRS_N"/>
    <property type="match status" value="1"/>
</dbReference>
<dbReference type="InterPro" id="IPR044136">
    <property type="entry name" value="Lys-tRNA-ligase_II_N"/>
</dbReference>
<dbReference type="Pfam" id="PF00152">
    <property type="entry name" value="tRNA-synt_2"/>
    <property type="match status" value="1"/>
</dbReference>
<feature type="domain" description="Aminoacyl-transfer RNA synthetases class-II family profile" evidence="10">
    <location>
        <begin position="183"/>
        <end position="493"/>
    </location>
</feature>
<dbReference type="PROSITE" id="PS50862">
    <property type="entry name" value="AA_TRNA_LIGASE_II"/>
    <property type="match status" value="1"/>
</dbReference>
<dbReference type="GO" id="GO:0004824">
    <property type="term" value="F:lysine-tRNA ligase activity"/>
    <property type="evidence" value="ECO:0007669"/>
    <property type="project" value="UniProtKB-EC"/>
</dbReference>
<evidence type="ECO:0000256" key="6">
    <source>
        <dbReference type="ARBA" id="ARBA00023146"/>
    </source>
</evidence>
<evidence type="ECO:0000256" key="9">
    <source>
        <dbReference type="RuleBase" id="RU000336"/>
    </source>
</evidence>
<dbReference type="InterPro" id="IPR006195">
    <property type="entry name" value="aa-tRNA-synth_II"/>
</dbReference>
<comment type="caution">
    <text evidence="11">The sequence shown here is derived from an EMBL/GenBank/DDBJ whole genome shotgun (WGS) entry which is preliminary data.</text>
</comment>
<comment type="similarity">
    <text evidence="1 8">Belongs to the class-II aminoacyl-tRNA synthetase family.</text>
</comment>
<dbReference type="Gene3D" id="2.40.50.140">
    <property type="entry name" value="Nucleic acid-binding proteins"/>
    <property type="match status" value="1"/>
</dbReference>
<dbReference type="InterPro" id="IPR004365">
    <property type="entry name" value="NA-bd_OB_tRNA"/>
</dbReference>
<gene>
    <name evidence="8 11" type="primary">lysS</name>
    <name evidence="11" type="ORF">ACFQZW_01940</name>
</gene>
<evidence type="ECO:0000256" key="3">
    <source>
        <dbReference type="ARBA" id="ARBA00022723"/>
    </source>
</evidence>
<dbReference type="HAMAP" id="MF_00252">
    <property type="entry name" value="Lys_tRNA_synth_class2"/>
    <property type="match status" value="1"/>
</dbReference>
<dbReference type="InterPro" id="IPR012340">
    <property type="entry name" value="NA-bd_OB-fold"/>
</dbReference>
<evidence type="ECO:0000256" key="4">
    <source>
        <dbReference type="ARBA" id="ARBA00022741"/>
    </source>
</evidence>
<dbReference type="PANTHER" id="PTHR42918">
    <property type="entry name" value="LYSYL-TRNA SYNTHETASE"/>
    <property type="match status" value="1"/>
</dbReference>
<accession>A0ABW2Z1U9</accession>
<evidence type="ECO:0000256" key="5">
    <source>
        <dbReference type="ARBA" id="ARBA00022840"/>
    </source>
</evidence>
<comment type="catalytic activity">
    <reaction evidence="7 8 9">
        <text>tRNA(Lys) + L-lysine + ATP = L-lysyl-tRNA(Lys) + AMP + diphosphate</text>
        <dbReference type="Rhea" id="RHEA:20792"/>
        <dbReference type="Rhea" id="RHEA-COMP:9696"/>
        <dbReference type="Rhea" id="RHEA-COMP:9697"/>
        <dbReference type="ChEBI" id="CHEBI:30616"/>
        <dbReference type="ChEBI" id="CHEBI:32551"/>
        <dbReference type="ChEBI" id="CHEBI:33019"/>
        <dbReference type="ChEBI" id="CHEBI:78442"/>
        <dbReference type="ChEBI" id="CHEBI:78529"/>
        <dbReference type="ChEBI" id="CHEBI:456215"/>
        <dbReference type="EC" id="6.1.1.6"/>
    </reaction>
</comment>
<comment type="subcellular location">
    <subcellularLocation>
        <location evidence="8">Cytoplasm</location>
    </subcellularLocation>
</comment>
<keyword evidence="4 8" id="KW-0547">Nucleotide-binding</keyword>
<keyword evidence="12" id="KW-1185">Reference proteome</keyword>
<dbReference type="SUPFAM" id="SSF50249">
    <property type="entry name" value="Nucleic acid-binding proteins"/>
    <property type="match status" value="1"/>
</dbReference>
<dbReference type="NCBIfam" id="NF001756">
    <property type="entry name" value="PRK00484.1"/>
    <property type="match status" value="1"/>
</dbReference>
<organism evidence="11 12">
    <name type="scientific">Lutibacter aestuarii</name>
    <dbReference type="NCBI Taxonomy" id="861111"/>
    <lineage>
        <taxon>Bacteria</taxon>
        <taxon>Pseudomonadati</taxon>
        <taxon>Bacteroidota</taxon>
        <taxon>Flavobacteriia</taxon>
        <taxon>Flavobacteriales</taxon>
        <taxon>Flavobacteriaceae</taxon>
        <taxon>Lutibacter</taxon>
    </lineage>
</organism>
<evidence type="ECO:0000256" key="1">
    <source>
        <dbReference type="ARBA" id="ARBA00008226"/>
    </source>
</evidence>
<dbReference type="InterPro" id="IPR018149">
    <property type="entry name" value="Lys-tRNA-synth_II_C"/>
</dbReference>
<dbReference type="InterPro" id="IPR002313">
    <property type="entry name" value="Lys-tRNA-ligase_II"/>
</dbReference>
<evidence type="ECO:0000256" key="2">
    <source>
        <dbReference type="ARBA" id="ARBA00022598"/>
    </source>
</evidence>
<dbReference type="SUPFAM" id="SSF55681">
    <property type="entry name" value="Class II aaRS and biotin synthetases"/>
    <property type="match status" value="1"/>
</dbReference>
<name>A0ABW2Z1U9_9FLAO</name>
<evidence type="ECO:0000256" key="8">
    <source>
        <dbReference type="HAMAP-Rule" id="MF_00252"/>
    </source>
</evidence>
<comment type="cofactor">
    <cofactor evidence="8 9">
        <name>Mg(2+)</name>
        <dbReference type="ChEBI" id="CHEBI:18420"/>
    </cofactor>
    <text evidence="8 9">Binds 3 Mg(2+) ions per subunit.</text>
</comment>
<keyword evidence="5 8" id="KW-0067">ATP-binding</keyword>
<evidence type="ECO:0000259" key="10">
    <source>
        <dbReference type="PROSITE" id="PS50862"/>
    </source>
</evidence>
<dbReference type="PANTHER" id="PTHR42918:SF15">
    <property type="entry name" value="LYSINE--TRNA LIGASE, CHLOROPLASTIC_MITOCHONDRIAL"/>
    <property type="match status" value="1"/>
</dbReference>
<keyword evidence="8 9" id="KW-0460">Magnesium</keyword>
<feature type="binding site" evidence="8">
    <location>
        <position position="416"/>
    </location>
    <ligand>
        <name>Mg(2+)</name>
        <dbReference type="ChEBI" id="CHEBI:18420"/>
        <label>1</label>
    </ligand>
</feature>
<dbReference type="Gene3D" id="3.30.930.10">
    <property type="entry name" value="Bira Bifunctional Protein, Domain 2"/>
    <property type="match status" value="1"/>
</dbReference>
<dbReference type="PRINTS" id="PR00982">
    <property type="entry name" value="TRNASYNTHLYS"/>
</dbReference>
<reference evidence="12" key="1">
    <citation type="journal article" date="2019" name="Int. J. Syst. Evol. Microbiol.">
        <title>The Global Catalogue of Microorganisms (GCM) 10K type strain sequencing project: providing services to taxonomists for standard genome sequencing and annotation.</title>
        <authorList>
            <consortium name="The Broad Institute Genomics Platform"/>
            <consortium name="The Broad Institute Genome Sequencing Center for Infectious Disease"/>
            <person name="Wu L."/>
            <person name="Ma J."/>
        </authorList>
    </citation>
    <scope>NUCLEOTIDE SEQUENCE [LARGE SCALE GENOMIC DNA]</scope>
    <source>
        <strain evidence="12">CCUG 60022</strain>
    </source>
</reference>
<proteinExistence type="inferred from homology"/>
<dbReference type="CDD" id="cd00775">
    <property type="entry name" value="LysRS_core"/>
    <property type="match status" value="1"/>
</dbReference>
<keyword evidence="8" id="KW-0648">Protein biosynthesis</keyword>
<keyword evidence="2 8" id="KW-0436">Ligase</keyword>